<sequence>EIKAFHIEEDLGAATAIIVTIEPAGDTDTIPSETHFVAGDINADGESELTIDHPAALGTDFSDAAGQFILATPSNGNNTDEFSGVWFLDPSGPAESLTLPTLPAGWMYEGWAVIDGVPVSTGTFLTAAGADSGEPFKGPDGTPPFPGEDFLTNAPAGVTFPTDLRELPIVISVEPYPDNAPTPFVLKPLVGMAPADAADHVLYDLGLNVDDLPSASIRIS</sequence>
<accession>A0A3B0SNL0</accession>
<name>A0A3B0SNL0_9ZZZZ</name>
<protein>
    <submittedName>
        <fullName evidence="1">Uncharacterized protein</fullName>
    </submittedName>
</protein>
<proteinExistence type="predicted"/>
<organism evidence="1">
    <name type="scientific">hydrothermal vent metagenome</name>
    <dbReference type="NCBI Taxonomy" id="652676"/>
    <lineage>
        <taxon>unclassified sequences</taxon>
        <taxon>metagenomes</taxon>
        <taxon>ecological metagenomes</taxon>
    </lineage>
</organism>
<dbReference type="AlphaFoldDB" id="A0A3B0SNL0"/>
<reference evidence="1" key="1">
    <citation type="submission" date="2018-06" db="EMBL/GenBank/DDBJ databases">
        <authorList>
            <person name="Zhirakovskaya E."/>
        </authorList>
    </citation>
    <scope>NUCLEOTIDE SEQUENCE</scope>
</reference>
<gene>
    <name evidence="1" type="ORF">MNBD_ACTINO02-1645</name>
</gene>
<feature type="non-terminal residue" evidence="1">
    <location>
        <position position="1"/>
    </location>
</feature>
<dbReference type="EMBL" id="UOEK01000236">
    <property type="protein sequence ID" value="VAW02577.1"/>
    <property type="molecule type" value="Genomic_DNA"/>
</dbReference>
<evidence type="ECO:0000313" key="1">
    <source>
        <dbReference type="EMBL" id="VAW02577.1"/>
    </source>
</evidence>